<sequence length="319" mass="32905">MAMHISGVGGIWPATLTPFTPDGRVDDDALAAHVRDLAGTPGVRAVVVNGHAGEATSLDRAERTQVVRVAVAAAGEVPVVAGVVADDTRQACALARDAAQAGASALLLFPPAVFAQAAGARPDMARRFVSEVAAASSLPIVLFQLSRASGLAYSTDTLAQLCADVPAIVAVKEGSDIPELYEDNLRALRALPRPVTLLSSSNSWLFASLAYGADGILSGLGSVAAGLLVALHEAVARGDLAAARAVNERLVPLCRAFYRAPYLDAHNRMKTALHLLGRLPHPDPRPPLLPVPADDTARIRAALLASGLLGAGHSSFPSP</sequence>
<dbReference type="SUPFAM" id="SSF51569">
    <property type="entry name" value="Aldolase"/>
    <property type="match status" value="1"/>
</dbReference>
<protein>
    <submittedName>
        <fullName evidence="3">Dihydrodipicolinate synthase family protein</fullName>
    </submittedName>
</protein>
<proteinExistence type="inferred from homology"/>
<dbReference type="GO" id="GO:0008840">
    <property type="term" value="F:4-hydroxy-tetrahydrodipicolinate synthase activity"/>
    <property type="evidence" value="ECO:0007669"/>
    <property type="project" value="TreeGrafter"/>
</dbReference>
<dbReference type="PANTHER" id="PTHR12128">
    <property type="entry name" value="DIHYDRODIPICOLINATE SYNTHASE"/>
    <property type="match status" value="1"/>
</dbReference>
<dbReference type="PIRSF" id="PIRSF001365">
    <property type="entry name" value="DHDPS"/>
    <property type="match status" value="1"/>
</dbReference>
<comment type="caution">
    <text evidence="3">The sequence shown here is derived from an EMBL/GenBank/DDBJ whole genome shotgun (WGS) entry which is preliminary data.</text>
</comment>
<dbReference type="AlphaFoldDB" id="A0A3P3EV56"/>
<name>A0A3P3EV56_9BURK</name>
<dbReference type="InterPro" id="IPR002220">
    <property type="entry name" value="DapA-like"/>
</dbReference>
<keyword evidence="1 2" id="KW-0456">Lyase</keyword>
<dbReference type="CDD" id="cd00408">
    <property type="entry name" value="DHDPS-like"/>
    <property type="match status" value="1"/>
</dbReference>
<dbReference type="Gene3D" id="3.20.20.70">
    <property type="entry name" value="Aldolase class I"/>
    <property type="match status" value="1"/>
</dbReference>
<dbReference type="Pfam" id="PF00701">
    <property type="entry name" value="DHDPS"/>
    <property type="match status" value="1"/>
</dbReference>
<dbReference type="InterPro" id="IPR013785">
    <property type="entry name" value="Aldolase_TIM"/>
</dbReference>
<dbReference type="PANTHER" id="PTHR12128:SF72">
    <property type="entry name" value="DIHYDRODIPICOLINATE SYNTHASE"/>
    <property type="match status" value="1"/>
</dbReference>
<comment type="similarity">
    <text evidence="2">Belongs to the DapA family.</text>
</comment>
<gene>
    <name evidence="3" type="ORF">EH244_05895</name>
</gene>
<dbReference type="SMART" id="SM01130">
    <property type="entry name" value="DHDPS"/>
    <property type="match status" value="1"/>
</dbReference>
<dbReference type="EMBL" id="RQXU01000003">
    <property type="protein sequence ID" value="RRH90285.1"/>
    <property type="molecule type" value="Genomic_DNA"/>
</dbReference>
<dbReference type="Proteomes" id="UP000271590">
    <property type="component" value="Unassembled WGS sequence"/>
</dbReference>
<accession>A0A3P3EV56</accession>
<organism evidence="3 4">
    <name type="scientific">Variovorax beijingensis</name>
    <dbReference type="NCBI Taxonomy" id="2496117"/>
    <lineage>
        <taxon>Bacteria</taxon>
        <taxon>Pseudomonadati</taxon>
        <taxon>Pseudomonadota</taxon>
        <taxon>Betaproteobacteria</taxon>
        <taxon>Burkholderiales</taxon>
        <taxon>Comamonadaceae</taxon>
        <taxon>Variovorax</taxon>
    </lineage>
</organism>
<evidence type="ECO:0000313" key="3">
    <source>
        <dbReference type="EMBL" id="RRH90285.1"/>
    </source>
</evidence>
<evidence type="ECO:0000313" key="4">
    <source>
        <dbReference type="Proteomes" id="UP000271590"/>
    </source>
</evidence>
<evidence type="ECO:0000256" key="1">
    <source>
        <dbReference type="ARBA" id="ARBA00023239"/>
    </source>
</evidence>
<reference evidence="3 4" key="1">
    <citation type="submission" date="2018-11" db="EMBL/GenBank/DDBJ databases">
        <title>The genome of Variovorax sp T529.</title>
        <authorList>
            <person name="Gao J."/>
        </authorList>
    </citation>
    <scope>NUCLEOTIDE SEQUENCE [LARGE SCALE GENOMIC DNA]</scope>
    <source>
        <strain evidence="3 4">T529</strain>
    </source>
</reference>
<evidence type="ECO:0000256" key="2">
    <source>
        <dbReference type="PIRNR" id="PIRNR001365"/>
    </source>
</evidence>
<dbReference type="PRINTS" id="PR00146">
    <property type="entry name" value="DHPICSNTHASE"/>
</dbReference>